<dbReference type="InterPro" id="IPR012338">
    <property type="entry name" value="Beta-lactam/transpept-like"/>
</dbReference>
<organism evidence="1 2">
    <name type="scientific">Paenibacillus sabuli</name>
    <dbReference type="NCBI Taxonomy" id="2772509"/>
    <lineage>
        <taxon>Bacteria</taxon>
        <taxon>Bacillati</taxon>
        <taxon>Bacillota</taxon>
        <taxon>Bacilli</taxon>
        <taxon>Bacillales</taxon>
        <taxon>Paenibacillaceae</taxon>
        <taxon>Paenibacillus</taxon>
    </lineage>
</organism>
<reference evidence="1" key="1">
    <citation type="submission" date="2020-09" db="EMBL/GenBank/DDBJ databases">
        <title>A novel bacterium of genus Paenibacillus, isolated from South China Sea.</title>
        <authorList>
            <person name="Huang H."/>
            <person name="Mo K."/>
            <person name="Hu Y."/>
        </authorList>
    </citation>
    <scope>NUCLEOTIDE SEQUENCE</scope>
    <source>
        <strain evidence="1">IB182496</strain>
    </source>
</reference>
<gene>
    <name evidence="1" type="ORF">IDH44_15710</name>
</gene>
<dbReference type="EMBL" id="JACXIZ010000026">
    <property type="protein sequence ID" value="MBD2846646.1"/>
    <property type="molecule type" value="Genomic_DNA"/>
</dbReference>
<keyword evidence="2" id="KW-1185">Reference proteome</keyword>
<name>A0A927GSU2_9BACL</name>
<evidence type="ECO:0000313" key="1">
    <source>
        <dbReference type="EMBL" id="MBD2846646.1"/>
    </source>
</evidence>
<dbReference type="Gene3D" id="3.40.710.10">
    <property type="entry name" value="DD-peptidase/beta-lactamase superfamily"/>
    <property type="match status" value="1"/>
</dbReference>
<evidence type="ECO:0000313" key="2">
    <source>
        <dbReference type="Proteomes" id="UP000621560"/>
    </source>
</evidence>
<sequence>MHSFMLLRSGMVTAEGYYVPFEAALPHAVFSVSQSVTSAAVGIAIGEGLLMLDDRIADTMLGRDEHQLILEAFWDSLYPALGELHTPAHELLLVGTCAAETPQPN</sequence>
<accession>A0A927GSU2</accession>
<dbReference type="AlphaFoldDB" id="A0A927GSU2"/>
<dbReference type="RefSeq" id="WP_190919236.1">
    <property type="nucleotide sequence ID" value="NZ_JACXIZ010000026.1"/>
</dbReference>
<protein>
    <submittedName>
        <fullName evidence="1">Uncharacterized protein</fullName>
    </submittedName>
</protein>
<comment type="caution">
    <text evidence="1">The sequence shown here is derived from an EMBL/GenBank/DDBJ whole genome shotgun (WGS) entry which is preliminary data.</text>
</comment>
<proteinExistence type="predicted"/>
<dbReference type="SUPFAM" id="SSF56601">
    <property type="entry name" value="beta-lactamase/transpeptidase-like"/>
    <property type="match status" value="1"/>
</dbReference>
<dbReference type="Proteomes" id="UP000621560">
    <property type="component" value="Unassembled WGS sequence"/>
</dbReference>